<organism evidence="8 9">
    <name type="scientific">Oldenlandia corymbosa var. corymbosa</name>
    <dbReference type="NCBI Taxonomy" id="529605"/>
    <lineage>
        <taxon>Eukaryota</taxon>
        <taxon>Viridiplantae</taxon>
        <taxon>Streptophyta</taxon>
        <taxon>Embryophyta</taxon>
        <taxon>Tracheophyta</taxon>
        <taxon>Spermatophyta</taxon>
        <taxon>Magnoliopsida</taxon>
        <taxon>eudicotyledons</taxon>
        <taxon>Gunneridae</taxon>
        <taxon>Pentapetalae</taxon>
        <taxon>asterids</taxon>
        <taxon>lamiids</taxon>
        <taxon>Gentianales</taxon>
        <taxon>Rubiaceae</taxon>
        <taxon>Rubioideae</taxon>
        <taxon>Spermacoceae</taxon>
        <taxon>Hedyotis-Oldenlandia complex</taxon>
        <taxon>Oldenlandia</taxon>
    </lineage>
</organism>
<dbReference type="PANTHER" id="PTHR10209:SF429">
    <property type="entry name" value="1-AMINOCYCLOPROPANE-1-CARBOXYLATE OXIDASE HOMOLOG 1-LIKE"/>
    <property type="match status" value="1"/>
</dbReference>
<dbReference type="Pfam" id="PF03171">
    <property type="entry name" value="2OG-FeII_Oxy"/>
    <property type="match status" value="1"/>
</dbReference>
<dbReference type="GO" id="GO:0031418">
    <property type="term" value="F:L-ascorbic acid binding"/>
    <property type="evidence" value="ECO:0007669"/>
    <property type="project" value="UniProtKB-KW"/>
</dbReference>
<dbReference type="InterPro" id="IPR044861">
    <property type="entry name" value="IPNS-like_FE2OG_OXY"/>
</dbReference>
<reference evidence="8" key="1">
    <citation type="submission" date="2023-03" db="EMBL/GenBank/DDBJ databases">
        <authorList>
            <person name="Julca I."/>
        </authorList>
    </citation>
    <scope>NUCLEOTIDE SEQUENCE</scope>
</reference>
<evidence type="ECO:0000256" key="4">
    <source>
        <dbReference type="ARBA" id="ARBA00023002"/>
    </source>
</evidence>
<accession>A0AAV1EF79</accession>
<evidence type="ECO:0000313" key="9">
    <source>
        <dbReference type="Proteomes" id="UP001161247"/>
    </source>
</evidence>
<keyword evidence="3" id="KW-0847">Vitamin C</keyword>
<dbReference type="InterPro" id="IPR027443">
    <property type="entry name" value="IPNS-like_sf"/>
</dbReference>
<dbReference type="FunFam" id="2.60.120.330:FF:000005">
    <property type="entry name" value="1-aminocyclopropane-1-carboxylate oxidase homolog 1"/>
    <property type="match status" value="1"/>
</dbReference>
<evidence type="ECO:0000256" key="3">
    <source>
        <dbReference type="ARBA" id="ARBA00022896"/>
    </source>
</evidence>
<dbReference type="InterPro" id="IPR005123">
    <property type="entry name" value="Oxoglu/Fe-dep_dioxygenase_dom"/>
</dbReference>
<protein>
    <submittedName>
        <fullName evidence="8">OLC1v1019752C1</fullName>
    </submittedName>
</protein>
<dbReference type="SUPFAM" id="SSF51197">
    <property type="entry name" value="Clavaminate synthase-like"/>
    <property type="match status" value="1"/>
</dbReference>
<keyword evidence="5 6" id="KW-0408">Iron</keyword>
<dbReference type="AlphaFoldDB" id="A0AAV1EF79"/>
<dbReference type="EMBL" id="OX459126">
    <property type="protein sequence ID" value="CAI9118217.1"/>
    <property type="molecule type" value="Genomic_DNA"/>
</dbReference>
<sequence length="361" mass="40139">MEESSTADADRLKDLKAFDDTKTGVKGLVDAGITKLPGIFIRPADELSEDLNVGHSQKQVPVIDLGGIGSDDQHKIIVDQIRRASEGWGFFQVVNHGIPASVLEGMLDGTRKFHEQDTELKKELYSRDPRKKVRFESNFDLYTAPSAAWVDSMIINLLRSNQLEPSELPEICRTEAFDYVEHVTRLGETLFELLSEALGLTLENLNDMNCAKGRTVLCQYNPACPEPELTMGINRHTKPSFLTILLQDQIGGLQFLHNNLWTAVPPISGGLVVIISDLLQIVSNDKFKSVENRVLAKKTGPRISVACYFIGVREPPVTYGPAKELISEENPPIYKEFTVMEYLSTVFKKSSGQSGVGLFKI</sequence>
<dbReference type="PROSITE" id="PS51471">
    <property type="entry name" value="FE2OG_OXY"/>
    <property type="match status" value="1"/>
</dbReference>
<evidence type="ECO:0000259" key="7">
    <source>
        <dbReference type="PROSITE" id="PS51471"/>
    </source>
</evidence>
<evidence type="ECO:0000256" key="6">
    <source>
        <dbReference type="RuleBase" id="RU003682"/>
    </source>
</evidence>
<evidence type="ECO:0000256" key="2">
    <source>
        <dbReference type="ARBA" id="ARBA00022723"/>
    </source>
</evidence>
<dbReference type="Proteomes" id="UP001161247">
    <property type="component" value="Chromosome 9"/>
</dbReference>
<dbReference type="Gene3D" id="2.60.120.330">
    <property type="entry name" value="B-lactam Antibiotic, Isopenicillin N Synthase, Chain"/>
    <property type="match status" value="1"/>
</dbReference>
<dbReference type="GO" id="GO:0016706">
    <property type="term" value="F:2-oxoglutarate-dependent dioxygenase activity"/>
    <property type="evidence" value="ECO:0007669"/>
    <property type="project" value="UniProtKB-ARBA"/>
</dbReference>
<name>A0AAV1EF79_OLDCO</name>
<dbReference type="GO" id="GO:0009805">
    <property type="term" value="P:coumarin biosynthetic process"/>
    <property type="evidence" value="ECO:0007669"/>
    <property type="project" value="UniProtKB-ARBA"/>
</dbReference>
<evidence type="ECO:0000313" key="8">
    <source>
        <dbReference type="EMBL" id="CAI9118217.1"/>
    </source>
</evidence>
<evidence type="ECO:0000256" key="5">
    <source>
        <dbReference type="ARBA" id="ARBA00023004"/>
    </source>
</evidence>
<dbReference type="GO" id="GO:0046872">
    <property type="term" value="F:metal ion binding"/>
    <property type="evidence" value="ECO:0007669"/>
    <property type="project" value="UniProtKB-KW"/>
</dbReference>
<gene>
    <name evidence="8" type="ORF">OLC1_LOCUS24137</name>
</gene>
<keyword evidence="2 6" id="KW-0479">Metal-binding</keyword>
<keyword evidence="4 6" id="KW-0560">Oxidoreductase</keyword>
<dbReference type="Pfam" id="PF14226">
    <property type="entry name" value="DIOX_N"/>
    <property type="match status" value="1"/>
</dbReference>
<evidence type="ECO:0000256" key="1">
    <source>
        <dbReference type="ARBA" id="ARBA00008056"/>
    </source>
</evidence>
<keyword evidence="9" id="KW-1185">Reference proteome</keyword>
<feature type="domain" description="Fe2OG dioxygenase" evidence="7">
    <location>
        <begin position="204"/>
        <end position="312"/>
    </location>
</feature>
<proteinExistence type="inferred from homology"/>
<dbReference type="PANTHER" id="PTHR10209">
    <property type="entry name" value="OXIDOREDUCTASE, 2OG-FE II OXYGENASE FAMILY PROTEIN"/>
    <property type="match status" value="1"/>
</dbReference>
<comment type="similarity">
    <text evidence="1 6">Belongs to the iron/ascorbate-dependent oxidoreductase family.</text>
</comment>
<dbReference type="InterPro" id="IPR026992">
    <property type="entry name" value="DIOX_N"/>
</dbReference>
<dbReference type="GO" id="GO:0002238">
    <property type="term" value="P:response to molecule of fungal origin"/>
    <property type="evidence" value="ECO:0007669"/>
    <property type="project" value="UniProtKB-ARBA"/>
</dbReference>